<gene>
    <name evidence="2" type="primary">LOC108865089</name>
</gene>
<keyword evidence="1" id="KW-1185">Reference proteome</keyword>
<reference evidence="2" key="1">
    <citation type="submission" date="2025-08" db="UniProtKB">
        <authorList>
            <consortium name="RefSeq"/>
        </authorList>
    </citation>
    <scope>IDENTIFICATION</scope>
</reference>
<dbReference type="PANTHER" id="PTHR38442">
    <property type="entry name" value="INNER MEMBRANE PROTEIN-RELATED"/>
    <property type="match status" value="1"/>
</dbReference>
<proteinExistence type="predicted"/>
<dbReference type="PANTHER" id="PTHR38442:SF1">
    <property type="entry name" value="INNER MEMBRANE PROTEIN"/>
    <property type="match status" value="1"/>
</dbReference>
<accession>A0AAJ7PB03</accession>
<dbReference type="GeneID" id="108865089"/>
<dbReference type="Proteomes" id="UP000694867">
    <property type="component" value="Unplaced"/>
</dbReference>
<dbReference type="GO" id="GO:0005886">
    <property type="term" value="C:plasma membrane"/>
    <property type="evidence" value="ECO:0007669"/>
    <property type="project" value="TreeGrafter"/>
</dbReference>
<dbReference type="AlphaFoldDB" id="A0AAJ7PB03"/>
<dbReference type="InterPro" id="IPR007383">
    <property type="entry name" value="DUF445"/>
</dbReference>
<name>A0AAJ7PB03_9ACAR</name>
<evidence type="ECO:0000313" key="2">
    <source>
        <dbReference type="RefSeq" id="XP_018497271.1"/>
    </source>
</evidence>
<evidence type="ECO:0000313" key="1">
    <source>
        <dbReference type="Proteomes" id="UP000694867"/>
    </source>
</evidence>
<dbReference type="KEGG" id="goe:108865089"/>
<dbReference type="Pfam" id="PF04286">
    <property type="entry name" value="DUF445"/>
    <property type="match status" value="1"/>
</dbReference>
<organism evidence="1 2">
    <name type="scientific">Galendromus occidentalis</name>
    <name type="common">western predatory mite</name>
    <dbReference type="NCBI Taxonomy" id="34638"/>
    <lineage>
        <taxon>Eukaryota</taxon>
        <taxon>Metazoa</taxon>
        <taxon>Ecdysozoa</taxon>
        <taxon>Arthropoda</taxon>
        <taxon>Chelicerata</taxon>
        <taxon>Arachnida</taxon>
        <taxon>Acari</taxon>
        <taxon>Parasitiformes</taxon>
        <taxon>Mesostigmata</taxon>
        <taxon>Gamasina</taxon>
        <taxon>Phytoseioidea</taxon>
        <taxon>Phytoseiidae</taxon>
        <taxon>Typhlodrominae</taxon>
        <taxon>Galendromus</taxon>
    </lineage>
</organism>
<protein>
    <submittedName>
        <fullName evidence="2">Uncharacterized protein LOC108865089</fullName>
    </submittedName>
</protein>
<sequence length="279" mass="31710">MGLDRVEDGTAATAIRNSFAMLIEGKATGPLVVKILRSFVQDDLHKEALSFLLLRLKNALEEKEDTLRSFIQRRVTEQGGRVVGWMIGPSVAQKVITSLYNELQRIDPSDPEVRENVTEWLRKEIDLLERDPERRAKVETALTQILRHDSILAWSGQIWRRLRTRIEQDSHQDDGVTAGFIDASLMSLSRYLRHDYALVQKVDGTVSTAFTRMLPNIRDHLANYVTDVMSKWDGASLAHRIEERIGKDLQYIRINGTLVGFTIGAILEAVSRAFHFPMG</sequence>
<dbReference type="RefSeq" id="XP_018497271.1">
    <property type="nucleotide sequence ID" value="XM_018641755.1"/>
</dbReference>